<dbReference type="InterPro" id="IPR011251">
    <property type="entry name" value="Luciferase-like_dom"/>
</dbReference>
<dbReference type="NCBIfam" id="TIGR03557">
    <property type="entry name" value="F420_G6P_family"/>
    <property type="match status" value="1"/>
</dbReference>
<evidence type="ECO:0000256" key="1">
    <source>
        <dbReference type="ARBA" id="ARBA00023002"/>
    </source>
</evidence>
<dbReference type="AlphaFoldDB" id="A0A841IQD8"/>
<sequence length="320" mass="34735">MKIGLKLMAEAYGPRELVRQAVRAEELGFDFVEVSDHYHPWLESQGHSPFVWSVLASIAERTERIRLGTGVTCPTVRCHPAIVAQASATTALLSEGRHFLGIGSGERLNEHVTGHGWPSVSTRHEMLHEALQIIRMLWSGGYHSFEGQYLDLDDARVFDLPETPPQIIVAASGGRSAELAAELGDGLFANAPEKEVVDAYTRAGGSGPRYNEVPLAVGPDTETALRNAHQGFRFGALGWKVMSELPNPVNFEAATATVRPEDMADMVSAGPDPETHLAQVRTFADAGFDHLALLNAGADPDTFLDYYAEHLSGPLAELRS</sequence>
<dbReference type="CDD" id="cd01097">
    <property type="entry name" value="Tetrahydromethanopterin_reductase"/>
    <property type="match status" value="1"/>
</dbReference>
<dbReference type="RefSeq" id="WP_184292496.1">
    <property type="nucleotide sequence ID" value="NZ_JACHJO010000008.1"/>
</dbReference>
<evidence type="ECO:0000313" key="4">
    <source>
        <dbReference type="Proteomes" id="UP000536604"/>
    </source>
</evidence>
<name>A0A841IQD8_9ACTN</name>
<dbReference type="SUPFAM" id="SSF51679">
    <property type="entry name" value="Bacterial luciferase-like"/>
    <property type="match status" value="1"/>
</dbReference>
<dbReference type="EMBL" id="JACHJO010000008">
    <property type="protein sequence ID" value="MBB6121059.1"/>
    <property type="molecule type" value="Genomic_DNA"/>
</dbReference>
<protein>
    <submittedName>
        <fullName evidence="3">G6PDH family F420-dependent oxidoreductase</fullName>
    </submittedName>
</protein>
<keyword evidence="1" id="KW-0560">Oxidoreductase</keyword>
<gene>
    <name evidence="3" type="ORF">FHS13_003020</name>
</gene>
<evidence type="ECO:0000259" key="2">
    <source>
        <dbReference type="Pfam" id="PF00296"/>
    </source>
</evidence>
<dbReference type="PANTHER" id="PTHR43244">
    <property type="match status" value="1"/>
</dbReference>
<dbReference type="InterPro" id="IPR036661">
    <property type="entry name" value="Luciferase-like_sf"/>
</dbReference>
<accession>A0A841IQD8</accession>
<keyword evidence="4" id="KW-1185">Reference proteome</keyword>
<dbReference type="Proteomes" id="UP000536604">
    <property type="component" value="Unassembled WGS sequence"/>
</dbReference>
<dbReference type="Gene3D" id="3.20.20.30">
    <property type="entry name" value="Luciferase-like domain"/>
    <property type="match status" value="1"/>
</dbReference>
<dbReference type="InterPro" id="IPR050564">
    <property type="entry name" value="F420-G6PD/mer"/>
</dbReference>
<organism evidence="3 4">
    <name type="scientific">Nocardiopsis algeriensis</name>
    <dbReference type="NCBI Taxonomy" id="1478215"/>
    <lineage>
        <taxon>Bacteria</taxon>
        <taxon>Bacillati</taxon>
        <taxon>Actinomycetota</taxon>
        <taxon>Actinomycetes</taxon>
        <taxon>Streptosporangiales</taxon>
        <taxon>Nocardiopsidaceae</taxon>
        <taxon>Nocardiopsis</taxon>
    </lineage>
</organism>
<dbReference type="Pfam" id="PF00296">
    <property type="entry name" value="Bac_luciferase"/>
    <property type="match status" value="1"/>
</dbReference>
<comment type="caution">
    <text evidence="3">The sequence shown here is derived from an EMBL/GenBank/DDBJ whole genome shotgun (WGS) entry which is preliminary data.</text>
</comment>
<reference evidence="3 4" key="1">
    <citation type="submission" date="2020-08" db="EMBL/GenBank/DDBJ databases">
        <title>Genomic Encyclopedia of Type Strains, Phase III (KMG-III): the genomes of soil and plant-associated and newly described type strains.</title>
        <authorList>
            <person name="Whitman W."/>
        </authorList>
    </citation>
    <scope>NUCLEOTIDE SEQUENCE [LARGE SCALE GENOMIC DNA]</scope>
    <source>
        <strain evidence="3 4">CECT 8712</strain>
    </source>
</reference>
<dbReference type="InterPro" id="IPR019945">
    <property type="entry name" value="F420_G6P_DH-rel"/>
</dbReference>
<dbReference type="PANTHER" id="PTHR43244:SF1">
    <property type="entry name" value="5,10-METHYLENETETRAHYDROMETHANOPTERIN REDUCTASE"/>
    <property type="match status" value="1"/>
</dbReference>
<feature type="domain" description="Luciferase-like" evidence="2">
    <location>
        <begin position="10"/>
        <end position="290"/>
    </location>
</feature>
<proteinExistence type="predicted"/>
<evidence type="ECO:0000313" key="3">
    <source>
        <dbReference type="EMBL" id="MBB6121059.1"/>
    </source>
</evidence>
<dbReference type="GO" id="GO:0016705">
    <property type="term" value="F:oxidoreductase activity, acting on paired donors, with incorporation or reduction of molecular oxygen"/>
    <property type="evidence" value="ECO:0007669"/>
    <property type="project" value="InterPro"/>
</dbReference>